<dbReference type="EMBL" id="CM007384">
    <property type="protein sequence ID" value="ONK73751.1"/>
    <property type="molecule type" value="Genomic_DNA"/>
</dbReference>
<evidence type="ECO:0000313" key="3">
    <source>
        <dbReference type="Proteomes" id="UP000243459"/>
    </source>
</evidence>
<keyword evidence="3" id="KW-1185">Reference proteome</keyword>
<reference evidence="3" key="1">
    <citation type="journal article" date="2017" name="Nat. Commun.">
        <title>The asparagus genome sheds light on the origin and evolution of a young Y chromosome.</title>
        <authorList>
            <person name="Harkess A."/>
            <person name="Zhou J."/>
            <person name="Xu C."/>
            <person name="Bowers J.E."/>
            <person name="Van der Hulst R."/>
            <person name="Ayyampalayam S."/>
            <person name="Mercati F."/>
            <person name="Riccardi P."/>
            <person name="McKain M.R."/>
            <person name="Kakrana A."/>
            <person name="Tang H."/>
            <person name="Ray J."/>
            <person name="Groenendijk J."/>
            <person name="Arikit S."/>
            <person name="Mathioni S.M."/>
            <person name="Nakano M."/>
            <person name="Shan H."/>
            <person name="Telgmann-Rauber A."/>
            <person name="Kanno A."/>
            <person name="Yue Z."/>
            <person name="Chen H."/>
            <person name="Li W."/>
            <person name="Chen Y."/>
            <person name="Xu X."/>
            <person name="Zhang Y."/>
            <person name="Luo S."/>
            <person name="Chen H."/>
            <person name="Gao J."/>
            <person name="Mao Z."/>
            <person name="Pires J.C."/>
            <person name="Luo M."/>
            <person name="Kudrna D."/>
            <person name="Wing R.A."/>
            <person name="Meyers B.C."/>
            <person name="Yi K."/>
            <person name="Kong H."/>
            <person name="Lavrijsen P."/>
            <person name="Sunseri F."/>
            <person name="Falavigna A."/>
            <person name="Ye Y."/>
            <person name="Leebens-Mack J.H."/>
            <person name="Chen G."/>
        </authorList>
    </citation>
    <scope>NUCLEOTIDE SEQUENCE [LARGE SCALE GENOMIC DNA]</scope>
    <source>
        <strain evidence="3">cv. DH0086</strain>
    </source>
</reference>
<dbReference type="Proteomes" id="UP000243459">
    <property type="component" value="Chromosome 4"/>
</dbReference>
<sequence>MERPAPTATMTTKTKQQEQELIKFNFKIASDLDWRTGSREGGIRGRRLDLLVEEELVAGGGGVDLVAARERSDLRSAAWGNGARGCKGLRDLRGGGGGIERSERGRRRD</sequence>
<accession>A0A5P1FAT5</accession>
<organism evidence="2 3">
    <name type="scientific">Asparagus officinalis</name>
    <name type="common">Garden asparagus</name>
    <dbReference type="NCBI Taxonomy" id="4686"/>
    <lineage>
        <taxon>Eukaryota</taxon>
        <taxon>Viridiplantae</taxon>
        <taxon>Streptophyta</taxon>
        <taxon>Embryophyta</taxon>
        <taxon>Tracheophyta</taxon>
        <taxon>Spermatophyta</taxon>
        <taxon>Magnoliopsida</taxon>
        <taxon>Liliopsida</taxon>
        <taxon>Asparagales</taxon>
        <taxon>Asparagaceae</taxon>
        <taxon>Asparagoideae</taxon>
        <taxon>Asparagus</taxon>
    </lineage>
</organism>
<evidence type="ECO:0000256" key="1">
    <source>
        <dbReference type="SAM" id="MobiDB-lite"/>
    </source>
</evidence>
<name>A0A5P1FAT5_ASPOF</name>
<evidence type="ECO:0000313" key="2">
    <source>
        <dbReference type="EMBL" id="ONK73751.1"/>
    </source>
</evidence>
<protein>
    <submittedName>
        <fullName evidence="2">Uncharacterized protein</fullName>
    </submittedName>
</protein>
<dbReference type="Gramene" id="ONK73751">
    <property type="protein sequence ID" value="ONK73751"/>
    <property type="gene ID" value="A4U43_C04F34880"/>
</dbReference>
<feature type="region of interest" description="Disordered" evidence="1">
    <location>
        <begin position="82"/>
        <end position="109"/>
    </location>
</feature>
<gene>
    <name evidence="2" type="ORF">A4U43_C04F34880</name>
</gene>
<proteinExistence type="predicted"/>
<dbReference type="AlphaFoldDB" id="A0A5P1FAT5"/>